<proteinExistence type="inferred from homology"/>
<evidence type="ECO:0000313" key="4">
    <source>
        <dbReference type="Proteomes" id="UP001189429"/>
    </source>
</evidence>
<keyword evidence="4" id="KW-1185">Reference proteome</keyword>
<protein>
    <recommendedName>
        <fullName evidence="2">Acetyl-coenzyme A carboxylase carboxyl transferase subunit beta domain-containing protein</fullName>
    </recommendedName>
</protein>
<dbReference type="Gene3D" id="3.90.226.10">
    <property type="entry name" value="2-enoyl-CoA Hydratase, Chain A, domain 1"/>
    <property type="match status" value="2"/>
</dbReference>
<evidence type="ECO:0000313" key="3">
    <source>
        <dbReference type="EMBL" id="CAK0835950.1"/>
    </source>
</evidence>
<organism evidence="3 4">
    <name type="scientific">Prorocentrum cordatum</name>
    <dbReference type="NCBI Taxonomy" id="2364126"/>
    <lineage>
        <taxon>Eukaryota</taxon>
        <taxon>Sar</taxon>
        <taxon>Alveolata</taxon>
        <taxon>Dinophyceae</taxon>
        <taxon>Prorocentrales</taxon>
        <taxon>Prorocentraceae</taxon>
        <taxon>Prorocentrum</taxon>
    </lineage>
</organism>
<dbReference type="InterPro" id="IPR045190">
    <property type="entry name" value="MCCB/AccD1-like"/>
</dbReference>
<dbReference type="Proteomes" id="UP001189429">
    <property type="component" value="Unassembled WGS sequence"/>
</dbReference>
<feature type="domain" description="Acetyl-coenzyme A carboxylase carboxyl transferase subunit beta" evidence="2">
    <location>
        <begin position="6"/>
        <end position="75"/>
    </location>
</feature>
<dbReference type="EMBL" id="CAUYUJ010013302">
    <property type="protein sequence ID" value="CAK0835950.1"/>
    <property type="molecule type" value="Genomic_DNA"/>
</dbReference>
<accession>A0ABN9STX4</accession>
<evidence type="ECO:0000256" key="1">
    <source>
        <dbReference type="ARBA" id="ARBA00006102"/>
    </source>
</evidence>
<dbReference type="PANTHER" id="PTHR22855:SF13">
    <property type="entry name" value="METHYLCROTONOYL-COA CARBOXYLASE BETA CHAIN, MITOCHONDRIAL"/>
    <property type="match status" value="1"/>
</dbReference>
<evidence type="ECO:0000259" key="2">
    <source>
        <dbReference type="Pfam" id="PF01039"/>
    </source>
</evidence>
<dbReference type="InterPro" id="IPR034733">
    <property type="entry name" value="AcCoA_carboxyl_beta"/>
</dbReference>
<name>A0ABN9STX4_9DINO</name>
<dbReference type="SUPFAM" id="SSF52096">
    <property type="entry name" value="ClpP/crotonase"/>
    <property type="match status" value="1"/>
</dbReference>
<reference evidence="3" key="1">
    <citation type="submission" date="2023-10" db="EMBL/GenBank/DDBJ databases">
        <authorList>
            <person name="Chen Y."/>
            <person name="Shah S."/>
            <person name="Dougan E. K."/>
            <person name="Thang M."/>
            <person name="Chan C."/>
        </authorList>
    </citation>
    <scope>NUCLEOTIDE SEQUENCE [LARGE SCALE GENOMIC DNA]</scope>
</reference>
<dbReference type="InterPro" id="IPR029045">
    <property type="entry name" value="ClpP/crotonase-like_dom_sf"/>
</dbReference>
<comment type="similarity">
    <text evidence="1">Belongs to the AccD/PCCB family.</text>
</comment>
<dbReference type="PANTHER" id="PTHR22855">
    <property type="entry name" value="ACETYL, PROPIONYL, PYRUVATE, AND GLUTACONYL CARBOXYLASE-RELATED"/>
    <property type="match status" value="1"/>
</dbReference>
<gene>
    <name evidence="3" type="ORF">PCOR1329_LOCUS32597</name>
</gene>
<sequence length="160" mass="17379">MAPEPPAYDPESLLGVIPESTQIPFDIREARYGPTMVCGWAHIEGYPVGILGNNGMLFSESAIKASHFVQVCGQRGVLAIIKGNSLKRAGQPLPPPEVMAQLKQPIIDGIEKKNSGWHSTAGAYDDGMIDPRDTRKVLAQCISISMNAPLPEMNYGVFRM</sequence>
<comment type="caution">
    <text evidence="3">The sequence shown here is derived from an EMBL/GenBank/DDBJ whole genome shotgun (WGS) entry which is preliminary data.</text>
</comment>
<dbReference type="Pfam" id="PF01039">
    <property type="entry name" value="Carboxyl_trans"/>
    <property type="match status" value="1"/>
</dbReference>